<evidence type="ECO:0000313" key="1">
    <source>
        <dbReference type="EMBL" id="GFU39683.1"/>
    </source>
</evidence>
<proteinExistence type="predicted"/>
<comment type="caution">
    <text evidence="1">The sequence shown here is derived from an EMBL/GenBank/DDBJ whole genome shotgun (WGS) entry which is preliminary data.</text>
</comment>
<sequence>MNLGNGSKSMEMVIGELFLFYIPLSHAIDPVNQVTTPRKLFPLVLLMRAVGGDRLHVNEYAMPLFAWKLPVLNDAAQDPEGEEVIRLALSIAYA</sequence>
<accession>A0A8X6UJC5</accession>
<dbReference type="EMBL" id="BMAW01084668">
    <property type="protein sequence ID" value="GFU39683.1"/>
    <property type="molecule type" value="Genomic_DNA"/>
</dbReference>
<protein>
    <submittedName>
        <fullName evidence="1">Uncharacterized protein</fullName>
    </submittedName>
</protein>
<keyword evidence="2" id="KW-1185">Reference proteome</keyword>
<organism evidence="1 2">
    <name type="scientific">Nephila pilipes</name>
    <name type="common">Giant wood spider</name>
    <name type="synonym">Nephila maculata</name>
    <dbReference type="NCBI Taxonomy" id="299642"/>
    <lineage>
        <taxon>Eukaryota</taxon>
        <taxon>Metazoa</taxon>
        <taxon>Ecdysozoa</taxon>
        <taxon>Arthropoda</taxon>
        <taxon>Chelicerata</taxon>
        <taxon>Arachnida</taxon>
        <taxon>Araneae</taxon>
        <taxon>Araneomorphae</taxon>
        <taxon>Entelegynae</taxon>
        <taxon>Araneoidea</taxon>
        <taxon>Nephilidae</taxon>
        <taxon>Nephila</taxon>
    </lineage>
</organism>
<gene>
    <name evidence="1" type="ORF">NPIL_650241</name>
</gene>
<dbReference type="Proteomes" id="UP000887013">
    <property type="component" value="Unassembled WGS sequence"/>
</dbReference>
<dbReference type="AlphaFoldDB" id="A0A8X6UJC5"/>
<evidence type="ECO:0000313" key="2">
    <source>
        <dbReference type="Proteomes" id="UP000887013"/>
    </source>
</evidence>
<name>A0A8X6UJC5_NEPPI</name>
<reference evidence="1" key="1">
    <citation type="submission" date="2020-08" db="EMBL/GenBank/DDBJ databases">
        <title>Multicomponent nature underlies the extraordinary mechanical properties of spider dragline silk.</title>
        <authorList>
            <person name="Kono N."/>
            <person name="Nakamura H."/>
            <person name="Mori M."/>
            <person name="Yoshida Y."/>
            <person name="Ohtoshi R."/>
            <person name="Malay A.D."/>
            <person name="Moran D.A.P."/>
            <person name="Tomita M."/>
            <person name="Numata K."/>
            <person name="Arakawa K."/>
        </authorList>
    </citation>
    <scope>NUCLEOTIDE SEQUENCE</scope>
</reference>